<gene>
    <name evidence="8" type="ORF">DS079_03880</name>
</gene>
<feature type="transmembrane region" description="Helical" evidence="7">
    <location>
        <begin position="24"/>
        <end position="46"/>
    </location>
</feature>
<feature type="transmembrane region" description="Helical" evidence="7">
    <location>
        <begin position="176"/>
        <end position="195"/>
    </location>
</feature>
<evidence type="ECO:0000256" key="2">
    <source>
        <dbReference type="ARBA" id="ARBA00022475"/>
    </source>
</evidence>
<dbReference type="GeneID" id="78120169"/>
<dbReference type="InterPro" id="IPR036259">
    <property type="entry name" value="MFS_trans_sf"/>
</dbReference>
<feature type="transmembrane region" description="Helical" evidence="7">
    <location>
        <begin position="305"/>
        <end position="326"/>
    </location>
</feature>
<feature type="transmembrane region" description="Helical" evidence="7">
    <location>
        <begin position="112"/>
        <end position="135"/>
    </location>
</feature>
<evidence type="ECO:0000256" key="1">
    <source>
        <dbReference type="ARBA" id="ARBA00004651"/>
    </source>
</evidence>
<feature type="transmembrane region" description="Helical" evidence="7">
    <location>
        <begin position="366"/>
        <end position="389"/>
    </location>
</feature>
<keyword evidence="4 7" id="KW-1133">Transmembrane helix</keyword>
<evidence type="ECO:0000256" key="6">
    <source>
        <dbReference type="SAM" id="MobiDB-lite"/>
    </source>
</evidence>
<organism evidence="8 9">
    <name type="scientific">Brachybacterium paraconglomeratum</name>
    <dbReference type="NCBI Taxonomy" id="173362"/>
    <lineage>
        <taxon>Bacteria</taxon>
        <taxon>Bacillati</taxon>
        <taxon>Actinomycetota</taxon>
        <taxon>Actinomycetes</taxon>
        <taxon>Micrococcales</taxon>
        <taxon>Dermabacteraceae</taxon>
        <taxon>Brachybacterium</taxon>
    </lineage>
</organism>
<feature type="transmembrane region" description="Helical" evidence="7">
    <location>
        <begin position="281"/>
        <end position="299"/>
    </location>
</feature>
<proteinExistence type="predicted"/>
<reference evidence="8 9" key="1">
    <citation type="submission" date="2018-07" db="EMBL/GenBank/DDBJ databases">
        <title>Brachybacteriurn paraconglorneratum KCTC 9916.</title>
        <authorList>
            <person name="Li Y."/>
        </authorList>
    </citation>
    <scope>NUCLEOTIDE SEQUENCE [LARGE SCALE GENOMIC DNA]</scope>
    <source>
        <strain evidence="8 9">KCTC 9916</strain>
    </source>
</reference>
<feature type="transmembrane region" description="Helical" evidence="7">
    <location>
        <begin position="147"/>
        <end position="170"/>
    </location>
</feature>
<sequence>MTAPAPAPATPATARPEARLLRWFGSYGTFAVPQAAAPIAFSLIALPLTGSASAGAAMMLAMTIAQVLGAVPLSRLGRRFAPVPFVRALIGLRTLALIAIAVLAGIGAPFALVVAGAALAGLVNGAAYGTLRSVLNHLVPASRLPRALGIAATLNEVTFVASPVIAAALGGISPQLAAWAMVLLGAAPLLLLPSIPSATAPGPEQRGSALRLSPMIVLWLVCGGASAASIAAIEIGAVSLAVSFGMPAAWGALFPVAICVTSVAGGVWVSIHNREPRRRTVLVWLGVTALGVAIVGFGHSVAATIIGALLVGAVLAPLATYYSLVLDRLVAPEHRAEVFALLRTANALGIITSSALISLVSLQATFTVVIAVMAVVLAVTGAVFTSGWVKARRRRLAREAAEARAHGEAADTMDQQKGASSGTR</sequence>
<evidence type="ECO:0000313" key="8">
    <source>
        <dbReference type="EMBL" id="RRR20535.1"/>
    </source>
</evidence>
<feature type="transmembrane region" description="Helical" evidence="7">
    <location>
        <begin position="85"/>
        <end position="106"/>
    </location>
</feature>
<comment type="caution">
    <text evidence="8">The sequence shown here is derived from an EMBL/GenBank/DDBJ whole genome shotgun (WGS) entry which is preliminary data.</text>
</comment>
<keyword evidence="9" id="KW-1185">Reference proteome</keyword>
<dbReference type="AlphaFoldDB" id="A0A426SQZ0"/>
<keyword evidence="2" id="KW-1003">Cell membrane</keyword>
<dbReference type="RefSeq" id="WP_126984975.1">
    <property type="nucleotide sequence ID" value="NZ_ML133851.1"/>
</dbReference>
<feature type="compositionally biased region" description="Polar residues" evidence="6">
    <location>
        <begin position="413"/>
        <end position="424"/>
    </location>
</feature>
<keyword evidence="3 7" id="KW-0812">Transmembrane</keyword>
<dbReference type="GO" id="GO:0005886">
    <property type="term" value="C:plasma membrane"/>
    <property type="evidence" value="ECO:0007669"/>
    <property type="project" value="UniProtKB-SubCell"/>
</dbReference>
<accession>A0A426SQZ0</accession>
<evidence type="ECO:0000256" key="4">
    <source>
        <dbReference type="ARBA" id="ARBA00022989"/>
    </source>
</evidence>
<evidence type="ECO:0000256" key="7">
    <source>
        <dbReference type="SAM" id="Phobius"/>
    </source>
</evidence>
<feature type="transmembrane region" description="Helical" evidence="7">
    <location>
        <begin position="52"/>
        <end position="73"/>
    </location>
</feature>
<feature type="transmembrane region" description="Helical" evidence="7">
    <location>
        <begin position="248"/>
        <end position="269"/>
    </location>
</feature>
<dbReference type="Proteomes" id="UP000274327">
    <property type="component" value="Unassembled WGS sequence"/>
</dbReference>
<feature type="transmembrane region" description="Helical" evidence="7">
    <location>
        <begin position="216"/>
        <end position="242"/>
    </location>
</feature>
<dbReference type="EMBL" id="QOCI01000001">
    <property type="protein sequence ID" value="RRR20535.1"/>
    <property type="molecule type" value="Genomic_DNA"/>
</dbReference>
<keyword evidence="5 7" id="KW-0472">Membrane</keyword>
<comment type="subcellular location">
    <subcellularLocation>
        <location evidence="1">Cell membrane</location>
        <topology evidence="1">Multi-pass membrane protein</topology>
    </subcellularLocation>
</comment>
<evidence type="ECO:0000313" key="9">
    <source>
        <dbReference type="Proteomes" id="UP000274327"/>
    </source>
</evidence>
<dbReference type="PANTHER" id="PTHR23513:SF11">
    <property type="entry name" value="STAPHYLOFERRIN A TRANSPORTER"/>
    <property type="match status" value="1"/>
</dbReference>
<feature type="region of interest" description="Disordered" evidence="6">
    <location>
        <begin position="403"/>
        <end position="424"/>
    </location>
</feature>
<dbReference type="PANTHER" id="PTHR23513">
    <property type="entry name" value="INTEGRAL MEMBRANE EFFLUX PROTEIN-RELATED"/>
    <property type="match status" value="1"/>
</dbReference>
<dbReference type="SUPFAM" id="SSF103473">
    <property type="entry name" value="MFS general substrate transporter"/>
    <property type="match status" value="1"/>
</dbReference>
<evidence type="ECO:0000256" key="5">
    <source>
        <dbReference type="ARBA" id="ARBA00023136"/>
    </source>
</evidence>
<protein>
    <submittedName>
        <fullName evidence="8">MFS transporter</fullName>
    </submittedName>
</protein>
<dbReference type="Gene3D" id="1.20.1250.20">
    <property type="entry name" value="MFS general substrate transporter like domains"/>
    <property type="match status" value="2"/>
</dbReference>
<name>A0A426SQZ0_9MICO</name>
<evidence type="ECO:0000256" key="3">
    <source>
        <dbReference type="ARBA" id="ARBA00022692"/>
    </source>
</evidence>
<feature type="transmembrane region" description="Helical" evidence="7">
    <location>
        <begin position="338"/>
        <end position="360"/>
    </location>
</feature>